<dbReference type="InterPro" id="IPR050723">
    <property type="entry name" value="CFA/CMAS"/>
</dbReference>
<evidence type="ECO:0000256" key="1">
    <source>
        <dbReference type="SAM" id="MobiDB-lite"/>
    </source>
</evidence>
<dbReference type="AlphaFoldDB" id="A0A379JIJ3"/>
<dbReference type="EC" id="2.1.1.-" evidence="3"/>
<dbReference type="InterPro" id="IPR029063">
    <property type="entry name" value="SAM-dependent_MTases_sf"/>
</dbReference>
<accession>A0A379JIJ3</accession>
<keyword evidence="3" id="KW-0489">Methyltransferase</keyword>
<sequence length="348" mass="38259">MTVNGALGKLEPHDQRSEDLAPSRFSGGTLPVATRYSPAPGSGGTAGYTVVDSPRTNPYRDKVVHTYDDSPEIWRRVLGDTCLFEWGVYEGATRALSLGEAGVRFFDRQLGLAGLLGADRPRIGRMLDLGCGWGFLCYLLARRFPECLRIDAINISPRQLDYCARYLSDHDLFDRVSLYLCDGQDVGLLPDPEQPYDLVIVRGVYTHFPNDVYEASVSALAERVAPGGIVIISDTLFRGDPTGGLDAYVSEIPDEVDRLACGNRKTPEYFAGVLEANSFEIRDMRVLPSNGDVAHWFGDVKANIERAFPEGVSGPVEELRVMADNMSAALAKDQVSAYSIVLRRKGDR</sequence>
<protein>
    <submittedName>
        <fullName evidence="3">Rebeccamycin O-methyltransferase</fullName>
        <ecNumber evidence="3">2.1.1.-</ecNumber>
    </submittedName>
</protein>
<dbReference type="Pfam" id="PF13649">
    <property type="entry name" value="Methyltransf_25"/>
    <property type="match status" value="1"/>
</dbReference>
<dbReference type="CDD" id="cd02440">
    <property type="entry name" value="AdoMet_MTases"/>
    <property type="match status" value="1"/>
</dbReference>
<dbReference type="GO" id="GO:0008168">
    <property type="term" value="F:methyltransferase activity"/>
    <property type="evidence" value="ECO:0007669"/>
    <property type="project" value="UniProtKB-KW"/>
</dbReference>
<proteinExistence type="predicted"/>
<feature type="region of interest" description="Disordered" evidence="1">
    <location>
        <begin position="1"/>
        <end position="53"/>
    </location>
</feature>
<gene>
    <name evidence="3" type="primary">rebM_5</name>
    <name evidence="3" type="ORF">NCTC1934_05732</name>
</gene>
<dbReference type="EMBL" id="UGRY01000004">
    <property type="protein sequence ID" value="SUD48397.1"/>
    <property type="molecule type" value="Genomic_DNA"/>
</dbReference>
<keyword evidence="3" id="KW-0808">Transferase</keyword>
<feature type="compositionally biased region" description="Basic and acidic residues" evidence="1">
    <location>
        <begin position="10"/>
        <end position="21"/>
    </location>
</feature>
<organism evidence="3 4">
    <name type="scientific">Nocardia otitidiscaviarum</name>
    <dbReference type="NCBI Taxonomy" id="1823"/>
    <lineage>
        <taxon>Bacteria</taxon>
        <taxon>Bacillati</taxon>
        <taxon>Actinomycetota</taxon>
        <taxon>Actinomycetes</taxon>
        <taxon>Mycobacteriales</taxon>
        <taxon>Nocardiaceae</taxon>
        <taxon>Nocardia</taxon>
    </lineage>
</organism>
<dbReference type="RefSeq" id="WP_081592859.1">
    <property type="nucleotide sequence ID" value="NZ_UGRY01000004.1"/>
</dbReference>
<name>A0A379JIJ3_9NOCA</name>
<evidence type="ECO:0000313" key="4">
    <source>
        <dbReference type="Proteomes" id="UP000255467"/>
    </source>
</evidence>
<dbReference type="OrthoDB" id="5174037at2"/>
<dbReference type="PANTHER" id="PTHR43667">
    <property type="entry name" value="CYCLOPROPANE-FATTY-ACYL-PHOSPHOLIPID SYNTHASE"/>
    <property type="match status" value="1"/>
</dbReference>
<feature type="domain" description="Methyltransferase" evidence="2">
    <location>
        <begin position="127"/>
        <end position="228"/>
    </location>
</feature>
<dbReference type="Proteomes" id="UP000255467">
    <property type="component" value="Unassembled WGS sequence"/>
</dbReference>
<dbReference type="InterPro" id="IPR041698">
    <property type="entry name" value="Methyltransf_25"/>
</dbReference>
<evidence type="ECO:0000313" key="3">
    <source>
        <dbReference type="EMBL" id="SUD48397.1"/>
    </source>
</evidence>
<dbReference type="STRING" id="1406858.GCA_000710895_00791"/>
<keyword evidence="4" id="KW-1185">Reference proteome</keyword>
<reference evidence="3 4" key="1">
    <citation type="submission" date="2018-06" db="EMBL/GenBank/DDBJ databases">
        <authorList>
            <consortium name="Pathogen Informatics"/>
            <person name="Doyle S."/>
        </authorList>
    </citation>
    <scope>NUCLEOTIDE SEQUENCE [LARGE SCALE GENOMIC DNA]</scope>
    <source>
        <strain evidence="3 4">NCTC1934</strain>
    </source>
</reference>
<dbReference type="GO" id="GO:0032259">
    <property type="term" value="P:methylation"/>
    <property type="evidence" value="ECO:0007669"/>
    <property type="project" value="UniProtKB-KW"/>
</dbReference>
<dbReference type="Gene3D" id="3.40.50.150">
    <property type="entry name" value="Vaccinia Virus protein VP39"/>
    <property type="match status" value="1"/>
</dbReference>
<dbReference type="SUPFAM" id="SSF53335">
    <property type="entry name" value="S-adenosyl-L-methionine-dependent methyltransferases"/>
    <property type="match status" value="1"/>
</dbReference>
<evidence type="ECO:0000259" key="2">
    <source>
        <dbReference type="Pfam" id="PF13649"/>
    </source>
</evidence>
<dbReference type="PANTHER" id="PTHR43667:SF2">
    <property type="entry name" value="FATTY ACID C-METHYL TRANSFERASE"/>
    <property type="match status" value="1"/>
</dbReference>